<evidence type="ECO:0000313" key="2">
    <source>
        <dbReference type="Proteomes" id="UP000070284"/>
    </source>
</evidence>
<dbReference type="EMBL" id="LHXO01000010">
    <property type="protein sequence ID" value="KXA95654.1"/>
    <property type="molecule type" value="Genomic_DNA"/>
</dbReference>
<gene>
    <name evidence="1" type="ORF">AKJ65_01325</name>
</gene>
<organism evidence="1 2">
    <name type="scientific">candidate division MSBL1 archaeon SCGC-AAA259E19</name>
    <dbReference type="NCBI Taxonomy" id="1698264"/>
    <lineage>
        <taxon>Archaea</taxon>
        <taxon>Methanobacteriati</taxon>
        <taxon>Methanobacteriota</taxon>
        <taxon>candidate division MSBL1</taxon>
    </lineage>
</organism>
<name>A0A133UN48_9EURY</name>
<evidence type="ECO:0000313" key="1">
    <source>
        <dbReference type="EMBL" id="KXA95654.1"/>
    </source>
</evidence>
<accession>A0A133UN48</accession>
<comment type="caution">
    <text evidence="1">The sequence shown here is derived from an EMBL/GenBank/DDBJ whole genome shotgun (WGS) entry which is preliminary data.</text>
</comment>
<reference evidence="1 2" key="1">
    <citation type="journal article" date="2016" name="Sci. Rep.">
        <title>Metabolic traits of an uncultured archaeal lineage -MSBL1- from brine pools of the Red Sea.</title>
        <authorList>
            <person name="Mwirichia R."/>
            <person name="Alam I."/>
            <person name="Rashid M."/>
            <person name="Vinu M."/>
            <person name="Ba-Alawi W."/>
            <person name="Anthony Kamau A."/>
            <person name="Kamanda Ngugi D."/>
            <person name="Goker M."/>
            <person name="Klenk H.P."/>
            <person name="Bajic V."/>
            <person name="Stingl U."/>
        </authorList>
    </citation>
    <scope>NUCLEOTIDE SEQUENCE [LARGE SCALE GENOMIC DNA]</scope>
    <source>
        <strain evidence="1">SCGC-AAA259E19</strain>
    </source>
</reference>
<sequence>MCSECKAENLKLLADREVILPASSFVTLADTLHLREIWRSGPEDIRKTVAGSRANLHFHDDYTKGAWLSLFSLLLCLAANINPSPSKIAEVASDEGYRERLLEKANKHRNRVACRLRDLGELNEVAEAFWRHDGEA</sequence>
<keyword evidence="2" id="KW-1185">Reference proteome</keyword>
<proteinExistence type="predicted"/>
<dbReference type="AlphaFoldDB" id="A0A133UN48"/>
<dbReference type="Proteomes" id="UP000070284">
    <property type="component" value="Unassembled WGS sequence"/>
</dbReference>
<protein>
    <submittedName>
        <fullName evidence="1">Uncharacterized protein</fullName>
    </submittedName>
</protein>